<sequence length="243" mass="25045">MERGSITSVATLVLFMAVGVQGASNTTQVSIARTGCGVSKLCVETPRICDPAGTGPCLFTSINTTSRAAPNGSALSFALSGNSSGYIAVGLTVNASQGFTMLFVCAQNSSNNGSFLFLTVNRNNSNNELSSANRTVTEIRSQVVGEKIQCEFNVPNVNATQSRNQDTTFSVLLGSGPLRGDGIGTFNVSLTTGLLNIADPTSNVLNATQAPNVTTTSGASDAFHSHAVLLLLTVPALSFLKSA</sequence>
<dbReference type="GO" id="GO:0099072">
    <property type="term" value="P:regulation of postsynaptic membrane neurotransmitter receptor levels"/>
    <property type="evidence" value="ECO:0007669"/>
    <property type="project" value="TreeGrafter"/>
</dbReference>
<keyword evidence="2" id="KW-1185">Reference proteome</keyword>
<evidence type="ECO:0000313" key="3">
    <source>
        <dbReference type="RefSeq" id="XP_028282712.1"/>
    </source>
</evidence>
<dbReference type="PANTHER" id="PTHR46902">
    <property type="entry name" value="DOMON DOMAIN-CONTAINING PROTEIN FRRS1L"/>
    <property type="match status" value="1"/>
</dbReference>
<proteinExistence type="predicted"/>
<evidence type="ECO:0000256" key="1">
    <source>
        <dbReference type="SAM" id="SignalP"/>
    </source>
</evidence>
<dbReference type="PANTHER" id="PTHR46902:SF1">
    <property type="entry name" value="DOMON DOMAIN-CONTAINING PROTEIN FRRS1L"/>
    <property type="match status" value="1"/>
</dbReference>
<dbReference type="GO" id="GO:1900449">
    <property type="term" value="P:regulation of glutamate receptor signaling pathway"/>
    <property type="evidence" value="ECO:0007669"/>
    <property type="project" value="InterPro"/>
</dbReference>
<protein>
    <submittedName>
        <fullName evidence="3">Ferric-chelate reductase 1</fullName>
    </submittedName>
</protein>
<dbReference type="Proteomes" id="UP000515145">
    <property type="component" value="Chromosome 17"/>
</dbReference>
<feature type="chain" id="PRO_5028021111" evidence="1">
    <location>
        <begin position="23"/>
        <end position="243"/>
    </location>
</feature>
<dbReference type="InterPro" id="IPR042789">
    <property type="entry name" value="FRRS1L"/>
</dbReference>
<organism evidence="2 3">
    <name type="scientific">Parambassis ranga</name>
    <name type="common">Indian glassy fish</name>
    <dbReference type="NCBI Taxonomy" id="210632"/>
    <lineage>
        <taxon>Eukaryota</taxon>
        <taxon>Metazoa</taxon>
        <taxon>Chordata</taxon>
        <taxon>Craniata</taxon>
        <taxon>Vertebrata</taxon>
        <taxon>Euteleostomi</taxon>
        <taxon>Actinopterygii</taxon>
        <taxon>Neopterygii</taxon>
        <taxon>Teleostei</taxon>
        <taxon>Neoteleostei</taxon>
        <taxon>Acanthomorphata</taxon>
        <taxon>Ovalentaria</taxon>
        <taxon>Ambassidae</taxon>
        <taxon>Parambassis</taxon>
    </lineage>
</organism>
<accession>A0A6P7K1G2</accession>
<evidence type="ECO:0000313" key="2">
    <source>
        <dbReference type="Proteomes" id="UP000515145"/>
    </source>
</evidence>
<dbReference type="OrthoDB" id="8901859at2759"/>
<dbReference type="AlphaFoldDB" id="A0A6P7K1G2"/>
<keyword evidence="1" id="KW-0732">Signal</keyword>
<reference evidence="3" key="1">
    <citation type="submission" date="2025-08" db="UniProtKB">
        <authorList>
            <consortium name="RefSeq"/>
        </authorList>
    </citation>
    <scope>IDENTIFICATION</scope>
</reference>
<dbReference type="InParanoid" id="A0A6P7K1G2"/>
<dbReference type="GeneID" id="114449333"/>
<feature type="signal peptide" evidence="1">
    <location>
        <begin position="1"/>
        <end position="22"/>
    </location>
</feature>
<name>A0A6P7K1G2_9TELE</name>
<gene>
    <name evidence="3" type="primary">LOC114449333</name>
</gene>
<dbReference type="RefSeq" id="XP_028282712.1">
    <property type="nucleotide sequence ID" value="XM_028426911.1"/>
</dbReference>